<dbReference type="VEuPathDB" id="TriTrypDB:Tbg972.11.5130"/>
<keyword evidence="1" id="KW-0547">Nucleotide-binding</keyword>
<dbReference type="PROSITE" id="PS00455">
    <property type="entry name" value="AMP_BINDING"/>
    <property type="match status" value="1"/>
</dbReference>
<dbReference type="GeneID" id="23867512"/>
<name>D0A6U4_TRYB9</name>
<dbReference type="InterPro" id="IPR042099">
    <property type="entry name" value="ANL_N_sf"/>
</dbReference>
<gene>
    <name evidence="4" type="ORF">TbgDal_XI5130</name>
</gene>
<organism evidence="4 5">
    <name type="scientific">Trypanosoma brucei gambiense (strain MHOM/CI/86/DAL972)</name>
    <dbReference type="NCBI Taxonomy" id="679716"/>
    <lineage>
        <taxon>Eukaryota</taxon>
        <taxon>Discoba</taxon>
        <taxon>Euglenozoa</taxon>
        <taxon>Kinetoplastea</taxon>
        <taxon>Metakinetoplastina</taxon>
        <taxon>Trypanosomatida</taxon>
        <taxon>Trypanosomatidae</taxon>
        <taxon>Trypanosoma</taxon>
    </lineage>
</organism>
<dbReference type="EC" id="6.2.1.3" evidence="4"/>
<dbReference type="InterPro" id="IPR000873">
    <property type="entry name" value="AMP-dep_synth/lig_dom"/>
</dbReference>
<dbReference type="OrthoDB" id="1700726at2759"/>
<dbReference type="Pfam" id="PF00501">
    <property type="entry name" value="AMP-binding"/>
    <property type="match status" value="1"/>
</dbReference>
<dbReference type="AlphaFoldDB" id="D0A6U4"/>
<evidence type="ECO:0000256" key="2">
    <source>
        <dbReference type="ARBA" id="ARBA00022840"/>
    </source>
</evidence>
<feature type="domain" description="AMP-dependent synthetase/ligase" evidence="3">
    <location>
        <begin position="150"/>
        <end position="542"/>
    </location>
</feature>
<accession>D0A6U4</accession>
<dbReference type="Pfam" id="PF23562">
    <property type="entry name" value="AMP-binding_C_3"/>
    <property type="match status" value="1"/>
</dbReference>
<dbReference type="InterPro" id="IPR020845">
    <property type="entry name" value="AMP-binding_CS"/>
</dbReference>
<reference evidence="5" key="1">
    <citation type="journal article" date="2010" name="PLoS Negl. Trop. Dis.">
        <title>The genome sequence of Trypanosoma brucei gambiense, causative agent of chronic human african trypanosomiasis.</title>
        <authorList>
            <person name="Jackson A.P."/>
            <person name="Sanders M."/>
            <person name="Berry A."/>
            <person name="McQuillan J."/>
            <person name="Aslett M.A."/>
            <person name="Quail M.A."/>
            <person name="Chukualim B."/>
            <person name="Capewell P."/>
            <person name="MacLeod A."/>
            <person name="Melville S.E."/>
            <person name="Gibson W."/>
            <person name="Barry J.D."/>
            <person name="Berriman M."/>
            <person name="Hertz-Fowler C."/>
        </authorList>
    </citation>
    <scope>NUCLEOTIDE SEQUENCE [LARGE SCALE GENOMIC DNA]</scope>
    <source>
        <strain evidence="5">MHOM/CI/86/DAL972</strain>
    </source>
</reference>
<proteinExistence type="predicted"/>
<dbReference type="KEGG" id="tbg:TbgDal_XI5130"/>
<dbReference type="PANTHER" id="PTHR43272">
    <property type="entry name" value="LONG-CHAIN-FATTY-ACID--COA LIGASE"/>
    <property type="match status" value="1"/>
</dbReference>
<dbReference type="EMBL" id="FN554974">
    <property type="protein sequence ID" value="CBH17395.1"/>
    <property type="molecule type" value="Genomic_DNA"/>
</dbReference>
<evidence type="ECO:0000313" key="5">
    <source>
        <dbReference type="Proteomes" id="UP000002316"/>
    </source>
</evidence>
<dbReference type="GO" id="GO:0005524">
    <property type="term" value="F:ATP binding"/>
    <property type="evidence" value="ECO:0007669"/>
    <property type="project" value="UniProtKB-KW"/>
</dbReference>
<keyword evidence="2" id="KW-0067">ATP-binding</keyword>
<keyword evidence="4" id="KW-0436">Ligase</keyword>
<protein>
    <submittedName>
        <fullName evidence="4">Acyl-CoA synthetase, putative</fullName>
        <ecNumber evidence="4">6.2.1.3</ecNumber>
    </submittedName>
</protein>
<dbReference type="SUPFAM" id="SSF56801">
    <property type="entry name" value="Acetyl-CoA synthetase-like"/>
    <property type="match status" value="1"/>
</dbReference>
<dbReference type="Proteomes" id="UP000002316">
    <property type="component" value="Chromosome 11"/>
</dbReference>
<sequence length="733" mass="81331">MSPGIPHGRDSQCILFFRTLSRLIIRPFKKKNENIYCGASWRLGILKTRRKKVRGPEGVIRRTLFGLEMRRLLGLTTLPGRNSFALQVGYRLGTSVAGTFYSESDTAAGASMNNDMRLGIVIKPQSTLVDLWEQAVKAWPMRRFLGAKVWVRGQLGYVWATYESIEQEASVMRTLLNQMGVGKGGRVVVISENRYEWVVVHLASLQLGAQFVVLPTNVTPKEAELVLKSTQARVLFVESTSAYTAVKGWVGEVGQLQHIICFEDQIGEGSYAVAISIASDVPEKTPARKDVTSEDTAMIMFSAGTTGPPKGVMLSHKNLVANVSSIYAHVGEAITHTDMFMSLCSWCVAGALTTELYQAICKGACVCIPPEQLEGFQDLPLVQPSVIVTVAQPFQRAYANIVDNIMNRSTLTKDLTRFTLGRITENRLMMQKPGSILRTASNIFLGKFKAQFGSELRIAFIIGSQLTRDQMELLADLDVFTVSTYGCLEAGGLIATDLDVPLRLKALPGVEIRVVNDKNEIVAPGYVGEVLIEAPHAMQGYFDVHIDPEEAKNSLVAYGGRTFVRTGDYGSMTGGWLTIKGNKDILIRLQNGTVVDPLEVEGTLIKSPFIKQIFVYGEGRPYLCALVVPNAKAIASHLRKVERRDGVPIVSEREKADCIRAELRRVSQGLPTRSHVRRFAFIEELTLANGFITCKYGFARQRVERHYVHYFDAMYDETPLFFGHAVDDYDDLF</sequence>
<dbReference type="RefSeq" id="XP_011779659.1">
    <property type="nucleotide sequence ID" value="XM_011781357.1"/>
</dbReference>
<evidence type="ECO:0000313" key="4">
    <source>
        <dbReference type="EMBL" id="CBH17395.1"/>
    </source>
</evidence>
<dbReference type="PANTHER" id="PTHR43272:SF33">
    <property type="entry name" value="AMP-BINDING DOMAIN-CONTAINING PROTEIN-RELATED"/>
    <property type="match status" value="1"/>
</dbReference>
<evidence type="ECO:0000259" key="3">
    <source>
        <dbReference type="Pfam" id="PF00501"/>
    </source>
</evidence>
<evidence type="ECO:0000256" key="1">
    <source>
        <dbReference type="ARBA" id="ARBA00022741"/>
    </source>
</evidence>
<dbReference type="GO" id="GO:0016020">
    <property type="term" value="C:membrane"/>
    <property type="evidence" value="ECO:0007669"/>
    <property type="project" value="TreeGrafter"/>
</dbReference>
<dbReference type="Gene3D" id="3.40.50.12780">
    <property type="entry name" value="N-terminal domain of ligase-like"/>
    <property type="match status" value="1"/>
</dbReference>
<dbReference type="GO" id="GO:0004467">
    <property type="term" value="F:long-chain fatty acid-CoA ligase activity"/>
    <property type="evidence" value="ECO:0007669"/>
    <property type="project" value="UniProtKB-EC"/>
</dbReference>